<sequence>MASRTEKPKTVEDYFAGLDGPALELAQQLRELAREVVPEASEQLKWGNVAWVHPQGMILFVVSTHAKHANAAFTPSTREAFDAQLEDFETGKGTVKLPYGRPAPVDLLREMMRHRLREYEVDGVTWR</sequence>
<dbReference type="RefSeq" id="WP_200500813.1">
    <property type="nucleotide sequence ID" value="NZ_JAEDAJ010000001.1"/>
</dbReference>
<organism evidence="2 3">
    <name type="scientific">Brachybacterium halotolerans</name>
    <dbReference type="NCBI Taxonomy" id="2795215"/>
    <lineage>
        <taxon>Bacteria</taxon>
        <taxon>Bacillati</taxon>
        <taxon>Actinomycetota</taxon>
        <taxon>Actinomycetes</taxon>
        <taxon>Micrococcales</taxon>
        <taxon>Dermabacteraceae</taxon>
        <taxon>Brachybacterium</taxon>
    </lineage>
</organism>
<dbReference type="EMBL" id="JAEDAJ010000001">
    <property type="protein sequence ID" value="MBK0330163.1"/>
    <property type="molecule type" value="Genomic_DNA"/>
</dbReference>
<reference evidence="2 3" key="1">
    <citation type="submission" date="2020-12" db="EMBL/GenBank/DDBJ databases">
        <title>Brachybacterium sp. MASK1Z-5, whole genome shotgun sequence.</title>
        <authorList>
            <person name="Tuo L."/>
        </authorList>
    </citation>
    <scope>NUCLEOTIDE SEQUENCE [LARGE SCALE GENOMIC DNA]</scope>
    <source>
        <strain evidence="2 3">MASK1Z-5</strain>
    </source>
</reference>
<proteinExistence type="predicted"/>
<comment type="caution">
    <text evidence="2">The sequence shown here is derived from an EMBL/GenBank/DDBJ whole genome shotgun (WGS) entry which is preliminary data.</text>
</comment>
<feature type="domain" description="YdhG-like" evidence="1">
    <location>
        <begin position="25"/>
        <end position="115"/>
    </location>
</feature>
<gene>
    <name evidence="2" type="ORF">I8D64_01930</name>
</gene>
<evidence type="ECO:0000313" key="3">
    <source>
        <dbReference type="Proteomes" id="UP000612352"/>
    </source>
</evidence>
<dbReference type="InterPro" id="IPR014922">
    <property type="entry name" value="YdhG-like"/>
</dbReference>
<dbReference type="SUPFAM" id="SSF159888">
    <property type="entry name" value="YdhG-like"/>
    <property type="match status" value="1"/>
</dbReference>
<keyword evidence="3" id="KW-1185">Reference proteome</keyword>
<evidence type="ECO:0000259" key="1">
    <source>
        <dbReference type="Pfam" id="PF08818"/>
    </source>
</evidence>
<name>A0ABS1B699_9MICO</name>
<protein>
    <submittedName>
        <fullName evidence="2">DUF1801 domain-containing protein</fullName>
    </submittedName>
</protein>
<accession>A0ABS1B699</accession>
<evidence type="ECO:0000313" key="2">
    <source>
        <dbReference type="EMBL" id="MBK0330163.1"/>
    </source>
</evidence>
<dbReference type="Gene3D" id="3.90.1150.200">
    <property type="match status" value="1"/>
</dbReference>
<dbReference type="Pfam" id="PF08818">
    <property type="entry name" value="DUF1801"/>
    <property type="match status" value="1"/>
</dbReference>
<dbReference type="Proteomes" id="UP000612352">
    <property type="component" value="Unassembled WGS sequence"/>
</dbReference>